<accession>A0A0X3NQV3</accession>
<dbReference type="AlphaFoldDB" id="A0A0X3NQV3"/>
<dbReference type="PANTHER" id="PTHR13321">
    <property type="entry name" value="MEDIATOR OF RNA POLYMERASE II TRANSCRIPTION, SUBUNIT 18"/>
    <property type="match status" value="1"/>
</dbReference>
<name>A0A0X3NQV3_SCHSO</name>
<dbReference type="GO" id="GO:0006357">
    <property type="term" value="P:regulation of transcription by RNA polymerase II"/>
    <property type="evidence" value="ECO:0007669"/>
    <property type="project" value="InterPro"/>
</dbReference>
<keyword evidence="6" id="KW-0010">Activator</keyword>
<evidence type="ECO:0000256" key="2">
    <source>
        <dbReference type="ARBA" id="ARBA00009814"/>
    </source>
</evidence>
<evidence type="ECO:0000256" key="3">
    <source>
        <dbReference type="ARBA" id="ARBA00023015"/>
    </source>
</evidence>
<evidence type="ECO:0000256" key="4">
    <source>
        <dbReference type="ARBA" id="ARBA00023163"/>
    </source>
</evidence>
<organism evidence="8">
    <name type="scientific">Schistocephalus solidus</name>
    <name type="common">Tapeworm</name>
    <dbReference type="NCBI Taxonomy" id="70667"/>
    <lineage>
        <taxon>Eukaryota</taxon>
        <taxon>Metazoa</taxon>
        <taxon>Spiralia</taxon>
        <taxon>Lophotrochozoa</taxon>
        <taxon>Platyhelminthes</taxon>
        <taxon>Cestoda</taxon>
        <taxon>Eucestoda</taxon>
        <taxon>Diphyllobothriidea</taxon>
        <taxon>Diphyllobothriidae</taxon>
        <taxon>Schistocephalus</taxon>
    </lineage>
</organism>
<dbReference type="GO" id="GO:0016592">
    <property type="term" value="C:mediator complex"/>
    <property type="evidence" value="ECO:0007669"/>
    <property type="project" value="InterPro"/>
</dbReference>
<comment type="subcellular location">
    <subcellularLocation>
        <location evidence="1 6">Nucleus</location>
    </subcellularLocation>
</comment>
<comment type="function">
    <text evidence="6">Component of the Mediator complex, a coactivator involved in the regulated transcription of nearly all RNA polymerase II-dependent genes. Mediator functions as a bridge to convey information from gene-specific regulatory proteins to the basal RNA polymerase II transcription machinery. Mediator is recruited to promoters by direct interactions with regulatory proteins and serves as a scaffold for the assembly of a functional preinitiation complex with RNA polymerase II and the general transcription factors.</text>
</comment>
<dbReference type="GO" id="GO:0006369">
    <property type="term" value="P:termination of RNA polymerase II transcription"/>
    <property type="evidence" value="ECO:0007669"/>
    <property type="project" value="TreeGrafter"/>
</dbReference>
<sequence length="285" mass="29691">GPYLTRCMMDSGSFSLPSTTNVMSASSNEHKRPVPGPSVRKVGGGGGPISSDTPGPFLFEGPEGQVPTSVLATGLGDPTRLDPSIAAGLSMSSNFAGSSSVAKGATMQESFLQAVIAATQLDLLLTRLSGLSRERARFVDFEEVFSIAVPSSSVANPIAGPAGVPGSSVSVRVRRSLLPASDNPAAALPVLRYLGSVESEKIVLRRSCLEVPTSGPLVSFLCSLGFKKDFDFVAEGHIFIRGRAKVLVYSVNQVEQYSHESDSVSPALISAKTGKRSGTAKSASW</sequence>
<evidence type="ECO:0000313" key="8">
    <source>
        <dbReference type="EMBL" id="JAP42321.1"/>
    </source>
</evidence>
<comment type="similarity">
    <text evidence="2 6">Belongs to the Mediator complex subunit 18 family.</text>
</comment>
<feature type="compositionally biased region" description="Polar residues" evidence="7">
    <location>
        <begin position="17"/>
        <end position="27"/>
    </location>
</feature>
<evidence type="ECO:0000256" key="1">
    <source>
        <dbReference type="ARBA" id="ARBA00004123"/>
    </source>
</evidence>
<evidence type="ECO:0000256" key="6">
    <source>
        <dbReference type="RuleBase" id="RU364150"/>
    </source>
</evidence>
<dbReference type="GO" id="GO:0003712">
    <property type="term" value="F:transcription coregulator activity"/>
    <property type="evidence" value="ECO:0007669"/>
    <property type="project" value="InterPro"/>
</dbReference>
<proteinExistence type="inferred from homology"/>
<dbReference type="PANTHER" id="PTHR13321:SF2">
    <property type="entry name" value="MEDIATOR OF RNA POLYMERASE II TRANSCRIPTION SUBUNIT 18"/>
    <property type="match status" value="1"/>
</dbReference>
<dbReference type="Pfam" id="PF09637">
    <property type="entry name" value="Med18"/>
    <property type="match status" value="1"/>
</dbReference>
<dbReference type="EMBL" id="GEEE01020904">
    <property type="protein sequence ID" value="JAP42321.1"/>
    <property type="molecule type" value="Transcribed_RNA"/>
</dbReference>
<keyword evidence="3 6" id="KW-0805">Transcription regulation</keyword>
<reference evidence="8" key="1">
    <citation type="submission" date="2016-01" db="EMBL/GenBank/DDBJ databases">
        <title>Reference transcriptome for the parasite Schistocephalus solidus: insights into the molecular evolution of parasitism.</title>
        <authorList>
            <person name="Hebert F.O."/>
            <person name="Grambauer S."/>
            <person name="Barber I."/>
            <person name="Landry C.R."/>
            <person name="Aubin-Horth N."/>
        </authorList>
    </citation>
    <scope>NUCLEOTIDE SEQUENCE</scope>
</reference>
<evidence type="ECO:0000256" key="5">
    <source>
        <dbReference type="ARBA" id="ARBA00023242"/>
    </source>
</evidence>
<keyword evidence="4 6" id="KW-0804">Transcription</keyword>
<feature type="non-terminal residue" evidence="8">
    <location>
        <position position="1"/>
    </location>
</feature>
<keyword evidence="5 6" id="KW-0539">Nucleus</keyword>
<gene>
    <name evidence="6" type="primary">MED18</name>
    <name evidence="8" type="ORF">TR92348</name>
</gene>
<dbReference type="GO" id="GO:0070847">
    <property type="term" value="C:core mediator complex"/>
    <property type="evidence" value="ECO:0007669"/>
    <property type="project" value="TreeGrafter"/>
</dbReference>
<dbReference type="Gene3D" id="2.40.320.10">
    <property type="entry name" value="Hypothetical Protein Pfu-838710-001"/>
    <property type="match status" value="1"/>
</dbReference>
<comment type="subunit">
    <text evidence="6">Component of the Mediator complex.</text>
</comment>
<protein>
    <recommendedName>
        <fullName evidence="6">Mediator of RNA polymerase II transcription subunit 18</fullName>
    </recommendedName>
    <alternativeName>
        <fullName evidence="6">Mediator complex subunit 18</fullName>
    </alternativeName>
</protein>
<feature type="region of interest" description="Disordered" evidence="7">
    <location>
        <begin position="17"/>
        <end position="63"/>
    </location>
</feature>
<evidence type="ECO:0000256" key="7">
    <source>
        <dbReference type="SAM" id="MobiDB-lite"/>
    </source>
</evidence>
<dbReference type="InterPro" id="IPR019095">
    <property type="entry name" value="Mediator_Med18"/>
</dbReference>